<feature type="domain" description="Integral membrane bound transporter" evidence="6">
    <location>
        <begin position="386"/>
        <end position="508"/>
    </location>
</feature>
<evidence type="ECO:0000313" key="8">
    <source>
        <dbReference type="Proteomes" id="UP001172630"/>
    </source>
</evidence>
<accession>A0ABT7KH58</accession>
<keyword evidence="2 5" id="KW-0812">Transmembrane</keyword>
<dbReference type="Pfam" id="PF13515">
    <property type="entry name" value="FUSC_2"/>
    <property type="match status" value="1"/>
</dbReference>
<evidence type="ECO:0000256" key="1">
    <source>
        <dbReference type="ARBA" id="ARBA00004141"/>
    </source>
</evidence>
<feature type="transmembrane region" description="Helical" evidence="5">
    <location>
        <begin position="50"/>
        <end position="70"/>
    </location>
</feature>
<comment type="subcellular location">
    <subcellularLocation>
        <location evidence="1">Membrane</location>
        <topology evidence="1">Multi-pass membrane protein</topology>
    </subcellularLocation>
</comment>
<keyword evidence="4 5" id="KW-0472">Membrane</keyword>
<protein>
    <submittedName>
        <fullName evidence="7">FUSC family protein</fullName>
    </submittedName>
</protein>
<name>A0ABT7KH58_9HYPH</name>
<feature type="transmembrane region" description="Helical" evidence="5">
    <location>
        <begin position="160"/>
        <end position="179"/>
    </location>
</feature>
<evidence type="ECO:0000256" key="4">
    <source>
        <dbReference type="ARBA" id="ARBA00023136"/>
    </source>
</evidence>
<feature type="transmembrane region" description="Helical" evidence="5">
    <location>
        <begin position="82"/>
        <end position="100"/>
    </location>
</feature>
<feature type="transmembrane region" description="Helical" evidence="5">
    <location>
        <begin position="137"/>
        <end position="154"/>
    </location>
</feature>
<proteinExistence type="predicted"/>
<feature type="transmembrane region" description="Helical" evidence="5">
    <location>
        <begin position="450"/>
        <end position="480"/>
    </location>
</feature>
<feature type="transmembrane region" description="Helical" evidence="5">
    <location>
        <begin position="492"/>
        <end position="514"/>
    </location>
</feature>
<reference evidence="7" key="1">
    <citation type="submission" date="2023-06" db="EMBL/GenBank/DDBJ databases">
        <title>Phylogenetic Diversity of Rhizobium strains.</title>
        <authorList>
            <person name="Moura F.T."/>
            <person name="Helene L.C.F."/>
            <person name="Hungria M."/>
        </authorList>
    </citation>
    <scope>NUCLEOTIDE SEQUENCE</scope>
    <source>
        <strain evidence="7">CCGE524</strain>
    </source>
</reference>
<keyword evidence="8" id="KW-1185">Reference proteome</keyword>
<evidence type="ECO:0000259" key="6">
    <source>
        <dbReference type="Pfam" id="PF13515"/>
    </source>
</evidence>
<dbReference type="RefSeq" id="WP_285881110.1">
    <property type="nucleotide sequence ID" value="NZ_JARFYN010000025.1"/>
</dbReference>
<dbReference type="Proteomes" id="UP001172630">
    <property type="component" value="Unassembled WGS sequence"/>
</dbReference>
<evidence type="ECO:0000256" key="5">
    <source>
        <dbReference type="SAM" id="Phobius"/>
    </source>
</evidence>
<dbReference type="InterPro" id="IPR049453">
    <property type="entry name" value="Memb_transporter_dom"/>
</dbReference>
<dbReference type="EMBL" id="JARFYN010000025">
    <property type="protein sequence ID" value="MDL2407756.1"/>
    <property type="molecule type" value="Genomic_DNA"/>
</dbReference>
<organism evidence="7 8">
    <name type="scientific">Rhizobium calliandrae</name>
    <dbReference type="NCBI Taxonomy" id="1312182"/>
    <lineage>
        <taxon>Bacteria</taxon>
        <taxon>Pseudomonadati</taxon>
        <taxon>Pseudomonadota</taxon>
        <taxon>Alphaproteobacteria</taxon>
        <taxon>Hyphomicrobiales</taxon>
        <taxon>Rhizobiaceae</taxon>
        <taxon>Rhizobium/Agrobacterium group</taxon>
        <taxon>Rhizobium</taxon>
    </lineage>
</organism>
<comment type="caution">
    <text evidence="7">The sequence shown here is derived from an EMBL/GenBank/DDBJ whole genome shotgun (WGS) entry which is preliminary data.</text>
</comment>
<evidence type="ECO:0000256" key="3">
    <source>
        <dbReference type="ARBA" id="ARBA00022989"/>
    </source>
</evidence>
<evidence type="ECO:0000256" key="2">
    <source>
        <dbReference type="ARBA" id="ARBA00022692"/>
    </source>
</evidence>
<feature type="transmembrane region" description="Helical" evidence="5">
    <location>
        <begin position="426"/>
        <end position="444"/>
    </location>
</feature>
<evidence type="ECO:0000313" key="7">
    <source>
        <dbReference type="EMBL" id="MDL2407756.1"/>
    </source>
</evidence>
<gene>
    <name evidence="7" type="ORF">PY650_19245</name>
</gene>
<keyword evidence="3 5" id="KW-1133">Transmembrane helix</keyword>
<sequence length="672" mass="72157">MRLTSKLVSIATRWTYWSEGQIFTIAPEQISFVDGLRTALGMAVVLGLSLYLRVPDLGYAVVAVFWTCLCDPGGSDKFRLGTMAWLMLLCAVVMGLASYAAYWGQWMGGAGLFALVLACGLTRTYKPAFGPTPAQSGLIAAIAVVIGIASPRGFVGSLQLGGYVVAGGLWAIVLCLGIWRSSSPASGRQMLIGVFSRLEEMVASLEALDALSRSDDSPWGRFNTVYRRAARISIERGRAVVGRMTSGRSRYGAGLDAAGRTFAAVIAIGHFRHRSNGRFETSTSLPLVKRLRDALQSVSRQVDGQARDTTALLNKLALLSSDAEKVDNTVGRAVSFASRALQDMMSRWEDPDAPEEANSALSFLPNVSFNAAVLRHSLRVATAVLICYVVGLTFDVSFSYWGAIATLVIMQPLVGNTWLRVLERALGSFCGGLIAAALISQLSNSVQMSAVIVVLSIAVIALRLVNYGLFVIFLTPMFMLLSDYIRPSEGLILARLINECLGACLGLAASFLLWPEKQIDTMAGLISDAAKANLEFAAAVLRSRAEDTVTLDKLQRDAGLASSRVEAGWDRLWLEGRGRTVGEARLGELSQALRSICGAAAVLEISSPATADERRAANIEKISANLQRRIGTADLDEPPVPLLAEDSDDLGQAVKSLVDAVNDYLQTKRTVS</sequence>